<accession>A0AA36HXQ3</accession>
<sequence>MDFSCSNLTREGQLWHKAWVVLTPYAWQSGGVAFLLRQLRSEEALQPLRRFVALQSRRWRRGGVRRGCAVAALCLAVLQLLLEGKAGGPASSVRQAVERPAFALSEALRSGWPLFYLYLAAFVDLDDIQAEAQKDNLPLDLDEMNEDLDSCGHSDCRTPARFYRLHRLQSSLFSDCPASSRAMKLLGSMATFVCVPLQPNLMYTFLTRFGVFQDDCEVIARLSPSQQPVVDVGANIGTCSTLLASQRHDVLAIEPSARVVPVLRASVALHQRLQRPAGNITVLQAALGAVDGVGCWVAHAEDDTQTVVLEENGSEDCAAVPLWKLDSLLRDFTWSTPHSQLGLLKIDVEGRELAVLEGARNVLAERLFAVVVFECCAKTAPETIDQMISFFDELGYDLFVWQDTKTALRAVSGHADLCSHVHCAERALPEACAHLAWRFACNNVVAKLRDCERCND</sequence>
<dbReference type="Proteomes" id="UP001178507">
    <property type="component" value="Unassembled WGS sequence"/>
</dbReference>
<dbReference type="InterPro" id="IPR052514">
    <property type="entry name" value="SAM-dependent_MTase"/>
</dbReference>
<proteinExistence type="predicted"/>
<evidence type="ECO:0000259" key="1">
    <source>
        <dbReference type="Pfam" id="PF05050"/>
    </source>
</evidence>
<protein>
    <recommendedName>
        <fullName evidence="1">Methyltransferase FkbM domain-containing protein</fullName>
    </recommendedName>
</protein>
<dbReference type="AlphaFoldDB" id="A0AA36HXQ3"/>
<dbReference type="PANTHER" id="PTHR34203">
    <property type="entry name" value="METHYLTRANSFERASE, FKBM FAMILY PROTEIN"/>
    <property type="match status" value="1"/>
</dbReference>
<dbReference type="InterPro" id="IPR006342">
    <property type="entry name" value="FkbM_mtfrase"/>
</dbReference>
<dbReference type="SUPFAM" id="SSF53335">
    <property type="entry name" value="S-adenosyl-L-methionine-dependent methyltransferases"/>
    <property type="match status" value="1"/>
</dbReference>
<evidence type="ECO:0000313" key="3">
    <source>
        <dbReference type="Proteomes" id="UP001178507"/>
    </source>
</evidence>
<dbReference type="PANTHER" id="PTHR34203:SF15">
    <property type="entry name" value="SLL1173 PROTEIN"/>
    <property type="match status" value="1"/>
</dbReference>
<organism evidence="2 3">
    <name type="scientific">Effrenium voratum</name>
    <dbReference type="NCBI Taxonomy" id="2562239"/>
    <lineage>
        <taxon>Eukaryota</taxon>
        <taxon>Sar</taxon>
        <taxon>Alveolata</taxon>
        <taxon>Dinophyceae</taxon>
        <taxon>Suessiales</taxon>
        <taxon>Symbiodiniaceae</taxon>
        <taxon>Effrenium</taxon>
    </lineage>
</organism>
<dbReference type="Gene3D" id="3.40.50.150">
    <property type="entry name" value="Vaccinia Virus protein VP39"/>
    <property type="match status" value="1"/>
</dbReference>
<keyword evidence="3" id="KW-1185">Reference proteome</keyword>
<dbReference type="InterPro" id="IPR029063">
    <property type="entry name" value="SAM-dependent_MTases_sf"/>
</dbReference>
<reference evidence="2" key="1">
    <citation type="submission" date="2023-08" db="EMBL/GenBank/DDBJ databases">
        <authorList>
            <person name="Chen Y."/>
            <person name="Shah S."/>
            <person name="Dougan E. K."/>
            <person name="Thang M."/>
            <person name="Chan C."/>
        </authorList>
    </citation>
    <scope>NUCLEOTIDE SEQUENCE</scope>
</reference>
<feature type="domain" description="Methyltransferase FkbM" evidence="1">
    <location>
        <begin position="231"/>
        <end position="397"/>
    </location>
</feature>
<dbReference type="Pfam" id="PF05050">
    <property type="entry name" value="Methyltransf_21"/>
    <property type="match status" value="1"/>
</dbReference>
<comment type="caution">
    <text evidence="2">The sequence shown here is derived from an EMBL/GenBank/DDBJ whole genome shotgun (WGS) entry which is preliminary data.</text>
</comment>
<name>A0AA36HXQ3_9DINO</name>
<gene>
    <name evidence="2" type="ORF">EVOR1521_LOCUS6136</name>
</gene>
<dbReference type="EMBL" id="CAUJNA010000452">
    <property type="protein sequence ID" value="CAJ1377300.1"/>
    <property type="molecule type" value="Genomic_DNA"/>
</dbReference>
<evidence type="ECO:0000313" key="2">
    <source>
        <dbReference type="EMBL" id="CAJ1377300.1"/>
    </source>
</evidence>
<dbReference type="NCBIfam" id="TIGR01444">
    <property type="entry name" value="fkbM_fam"/>
    <property type="match status" value="1"/>
</dbReference>